<evidence type="ECO:0000256" key="3">
    <source>
        <dbReference type="PROSITE-ProRule" id="PRU00023"/>
    </source>
</evidence>
<feature type="non-terminal residue" evidence="4">
    <location>
        <position position="1"/>
    </location>
</feature>
<dbReference type="Gene3D" id="1.25.40.20">
    <property type="entry name" value="Ankyrin repeat-containing domain"/>
    <property type="match status" value="3"/>
</dbReference>
<organism evidence="4 5">
    <name type="scientific">Penicillium solitum</name>
    <dbReference type="NCBI Taxonomy" id="60172"/>
    <lineage>
        <taxon>Eukaryota</taxon>
        <taxon>Fungi</taxon>
        <taxon>Dikarya</taxon>
        <taxon>Ascomycota</taxon>
        <taxon>Pezizomycotina</taxon>
        <taxon>Eurotiomycetes</taxon>
        <taxon>Eurotiomycetidae</taxon>
        <taxon>Eurotiales</taxon>
        <taxon>Aspergillaceae</taxon>
        <taxon>Penicillium</taxon>
    </lineage>
</organism>
<reference evidence="5" key="1">
    <citation type="journal article" date="2017" name="Nat. Microbiol.">
        <title>Global analysis of biosynthetic gene clusters reveals vast potential of secondary metabolite production in Penicillium species.</title>
        <authorList>
            <person name="Nielsen J.C."/>
            <person name="Grijseels S."/>
            <person name="Prigent S."/>
            <person name="Ji B."/>
            <person name="Dainat J."/>
            <person name="Nielsen K.F."/>
            <person name="Frisvad J.C."/>
            <person name="Workman M."/>
            <person name="Nielsen J."/>
        </authorList>
    </citation>
    <scope>NUCLEOTIDE SEQUENCE [LARGE SCALE GENOMIC DNA]</scope>
    <source>
        <strain evidence="5">IBT 29525</strain>
    </source>
</reference>
<evidence type="ECO:0000313" key="4">
    <source>
        <dbReference type="EMBL" id="OQD86881.1"/>
    </source>
</evidence>
<dbReference type="Pfam" id="PF12796">
    <property type="entry name" value="Ank_2"/>
    <property type="match status" value="2"/>
</dbReference>
<evidence type="ECO:0000313" key="5">
    <source>
        <dbReference type="Proteomes" id="UP000191612"/>
    </source>
</evidence>
<keyword evidence="1" id="KW-0677">Repeat</keyword>
<keyword evidence="2 3" id="KW-0040">ANK repeat</keyword>
<sequence length="302" mass="32484">SDSGHLEVVKFLYDHGADTDIHTATNNGQTPLHTASDSGHLEVVKFLYDHGAGTDIHTATNNGQTPLHAASDSGHLEVVKFLYDHGADADIHIAAKDDGWTPLHAASCSGHLEVVKFLCEHGARVETSDSIGRTSLFLASARSHTEVVQQLLSHGAMVDIKDRYGSTPLFAAVRNGHETAVMCLLTLQSTCVQFEDGFGHTLLWWAGKSGNTKVAEAVIQFIETRGIKVCEGDLAVEASSMATGDSITWWCDICTRFLSIGSAYHECSICLGGGFVVCLECFEMGARCLNGSHDLVLEEPIE</sequence>
<feature type="repeat" description="ANK" evidence="3">
    <location>
        <begin position="27"/>
        <end position="59"/>
    </location>
</feature>
<gene>
    <name evidence="4" type="ORF">PENSOL_c083G04806</name>
</gene>
<dbReference type="PROSITE" id="PS50297">
    <property type="entry name" value="ANK_REP_REGION"/>
    <property type="match status" value="4"/>
</dbReference>
<feature type="repeat" description="ANK" evidence="3">
    <location>
        <begin position="62"/>
        <end position="94"/>
    </location>
</feature>
<feature type="repeat" description="ANK" evidence="3">
    <location>
        <begin position="98"/>
        <end position="130"/>
    </location>
</feature>
<dbReference type="PANTHER" id="PTHR24171">
    <property type="entry name" value="ANKYRIN REPEAT DOMAIN-CONTAINING PROTEIN 39-RELATED"/>
    <property type="match status" value="1"/>
</dbReference>
<evidence type="ECO:0000256" key="1">
    <source>
        <dbReference type="ARBA" id="ARBA00022737"/>
    </source>
</evidence>
<dbReference type="STRING" id="60172.A0A1V6QCE0"/>
<name>A0A1V6QCE0_9EURO</name>
<accession>A0A1V6QCE0</accession>
<proteinExistence type="predicted"/>
<dbReference type="Proteomes" id="UP000191612">
    <property type="component" value="Unassembled WGS sequence"/>
</dbReference>
<dbReference type="SUPFAM" id="SSF48403">
    <property type="entry name" value="Ankyrin repeat"/>
    <property type="match status" value="1"/>
</dbReference>
<dbReference type="SMART" id="SM00248">
    <property type="entry name" value="ANK"/>
    <property type="match status" value="6"/>
</dbReference>
<dbReference type="PROSITE" id="PS50088">
    <property type="entry name" value="ANK_REPEAT"/>
    <property type="match status" value="4"/>
</dbReference>
<dbReference type="AlphaFoldDB" id="A0A1V6QCE0"/>
<dbReference type="InterPro" id="IPR002110">
    <property type="entry name" value="Ankyrin_rpt"/>
</dbReference>
<protein>
    <submittedName>
        <fullName evidence="4">Uncharacterized protein</fullName>
    </submittedName>
</protein>
<feature type="non-terminal residue" evidence="4">
    <location>
        <position position="302"/>
    </location>
</feature>
<dbReference type="InterPro" id="IPR036770">
    <property type="entry name" value="Ankyrin_rpt-contain_sf"/>
</dbReference>
<keyword evidence="5" id="KW-1185">Reference proteome</keyword>
<dbReference type="PRINTS" id="PR01415">
    <property type="entry name" value="ANKYRIN"/>
</dbReference>
<dbReference type="EMBL" id="MDYO01000083">
    <property type="protein sequence ID" value="OQD86881.1"/>
    <property type="molecule type" value="Genomic_DNA"/>
</dbReference>
<evidence type="ECO:0000256" key="2">
    <source>
        <dbReference type="ARBA" id="ARBA00023043"/>
    </source>
</evidence>
<comment type="caution">
    <text evidence="4">The sequence shown here is derived from an EMBL/GenBank/DDBJ whole genome shotgun (WGS) entry which is preliminary data.</text>
</comment>
<feature type="repeat" description="ANK" evidence="3">
    <location>
        <begin position="131"/>
        <end position="163"/>
    </location>
</feature>